<dbReference type="GeneID" id="63830691"/>
<organism evidence="1 2">
    <name type="scientific">Laetiporus sulphureus 93-53</name>
    <dbReference type="NCBI Taxonomy" id="1314785"/>
    <lineage>
        <taxon>Eukaryota</taxon>
        <taxon>Fungi</taxon>
        <taxon>Dikarya</taxon>
        <taxon>Basidiomycota</taxon>
        <taxon>Agaricomycotina</taxon>
        <taxon>Agaricomycetes</taxon>
        <taxon>Polyporales</taxon>
        <taxon>Laetiporus</taxon>
    </lineage>
</organism>
<gene>
    <name evidence="1" type="ORF">LAESUDRAFT_765402</name>
</gene>
<dbReference type="AlphaFoldDB" id="A0A165AS85"/>
<protein>
    <submittedName>
        <fullName evidence="1">Uncharacterized protein</fullName>
    </submittedName>
</protein>
<sequence length="426" mass="46186">MAPNSPLPLPHFLSSMMGEPATPSFSQRPVTLLGSPCKVMDPKDAAMGVVYSAWKALREAEPFDSPIDFEFLICEFLSALRGLHSFTDSVSQMHYTQFCQKAQAHLDSFAATFLVSKNSSPPSMTEASMCMPSDTEDIMASDSLTASTGTNDSLPTAVPVSTPAAITPVAAPIPLGVSILQFKFQAHTANLIALDYPSDFDTVVMEVDPLLATVIFEPPAAQSSEAIEVSSNDKDNSDSDEVEFMDGTVPNLSPVHLKKGKGCSHQPVSPSIMTVAFEGQYACMPVRTFRNCFLPPIYLLLWQKPSIVCLYLYCLSSEKVSRTFPIHSLLDTPEPETGLKVEDAPKEVIVKQKKDTVETSHYLDDVMTQHAYTSTIIIPSSKILKLCSKKGKAHAKGSSQVVLVKSELGSALLATLEPSLISMQLE</sequence>
<evidence type="ECO:0000313" key="1">
    <source>
        <dbReference type="EMBL" id="KZS99560.1"/>
    </source>
</evidence>
<keyword evidence="2" id="KW-1185">Reference proteome</keyword>
<dbReference type="Proteomes" id="UP000076871">
    <property type="component" value="Unassembled WGS sequence"/>
</dbReference>
<accession>A0A165AS85</accession>
<evidence type="ECO:0000313" key="2">
    <source>
        <dbReference type="Proteomes" id="UP000076871"/>
    </source>
</evidence>
<dbReference type="EMBL" id="KV427784">
    <property type="protein sequence ID" value="KZS99560.1"/>
    <property type="molecule type" value="Genomic_DNA"/>
</dbReference>
<reference evidence="1 2" key="1">
    <citation type="journal article" date="2016" name="Mol. Biol. Evol.">
        <title>Comparative Genomics of Early-Diverging Mushroom-Forming Fungi Provides Insights into the Origins of Lignocellulose Decay Capabilities.</title>
        <authorList>
            <person name="Nagy L.G."/>
            <person name="Riley R."/>
            <person name="Tritt A."/>
            <person name="Adam C."/>
            <person name="Daum C."/>
            <person name="Floudas D."/>
            <person name="Sun H."/>
            <person name="Yadav J.S."/>
            <person name="Pangilinan J."/>
            <person name="Larsson K.H."/>
            <person name="Matsuura K."/>
            <person name="Barry K."/>
            <person name="Labutti K."/>
            <person name="Kuo R."/>
            <person name="Ohm R.A."/>
            <person name="Bhattacharya S.S."/>
            <person name="Shirouzu T."/>
            <person name="Yoshinaga Y."/>
            <person name="Martin F.M."/>
            <person name="Grigoriev I.V."/>
            <person name="Hibbett D.S."/>
        </authorList>
    </citation>
    <scope>NUCLEOTIDE SEQUENCE [LARGE SCALE GENOMIC DNA]</scope>
    <source>
        <strain evidence="1 2">93-53</strain>
    </source>
</reference>
<proteinExistence type="predicted"/>
<dbReference type="InParanoid" id="A0A165AS85"/>
<dbReference type="RefSeq" id="XP_040757301.1">
    <property type="nucleotide sequence ID" value="XM_040913663.1"/>
</dbReference>
<name>A0A165AS85_9APHY</name>